<comment type="caution">
    <text evidence="2">The sequence shown here is derived from an EMBL/GenBank/DDBJ whole genome shotgun (WGS) entry which is preliminary data.</text>
</comment>
<sequence>MNVQQLGLLTGAALTALVFLTACSGSREPGPDPSLSAAPPVDQAEARSPKALLAEEVKTDLEKRLGVHESEFGSGTGSACSTRSATMFTQECATTAAATAEDAAFALTKTEGHEGFATLRSVAAKIQTSVSDYRRLKCASGPENPEVRDSCLAPAAVIAGAFPELRGGANLGLAGK</sequence>
<evidence type="ECO:0000256" key="1">
    <source>
        <dbReference type="SAM" id="MobiDB-lite"/>
    </source>
</evidence>
<proteinExistence type="predicted"/>
<dbReference type="AlphaFoldDB" id="A0A7K0CFT8"/>
<dbReference type="OrthoDB" id="4219494at2"/>
<protein>
    <submittedName>
        <fullName evidence="2">Uncharacterized protein</fullName>
    </submittedName>
</protein>
<dbReference type="Proteomes" id="UP000466345">
    <property type="component" value="Unassembled WGS sequence"/>
</dbReference>
<keyword evidence="3" id="KW-1185">Reference proteome</keyword>
<reference evidence="2 3" key="1">
    <citation type="submission" date="2019-10" db="EMBL/GenBank/DDBJ databases">
        <title>Streptomyces smaragdinus sp. nov. and Streptomyces fabii sp. nov., isolated from the gut of fungus growing-termite Macrotermes natalensis.</title>
        <authorList>
            <person name="Schwitalla J."/>
            <person name="Benndorf R."/>
            <person name="Martin K."/>
            <person name="De Beer W."/>
            <person name="Kaster A.-K."/>
            <person name="Vollmers J."/>
            <person name="Poulsen M."/>
            <person name="Beemelmanns C."/>
        </authorList>
    </citation>
    <scope>NUCLEOTIDE SEQUENCE [LARGE SCALE GENOMIC DNA]</scope>
    <source>
        <strain evidence="2 3">RB5</strain>
    </source>
</reference>
<dbReference type="RefSeq" id="WP_153451844.1">
    <property type="nucleotide sequence ID" value="NZ_WEGJ01000006.1"/>
</dbReference>
<name>A0A7K0CFT8_9ACTN</name>
<evidence type="ECO:0000313" key="2">
    <source>
        <dbReference type="EMBL" id="MQY12339.1"/>
    </source>
</evidence>
<gene>
    <name evidence="2" type="ORF">SRB5_24720</name>
</gene>
<accession>A0A7K0CFT8</accession>
<dbReference type="EMBL" id="WEGJ01000006">
    <property type="protein sequence ID" value="MQY12339.1"/>
    <property type="molecule type" value="Genomic_DNA"/>
</dbReference>
<evidence type="ECO:0000313" key="3">
    <source>
        <dbReference type="Proteomes" id="UP000466345"/>
    </source>
</evidence>
<feature type="region of interest" description="Disordered" evidence="1">
    <location>
        <begin position="28"/>
        <end position="50"/>
    </location>
</feature>
<organism evidence="2 3">
    <name type="scientific">Streptomyces smaragdinus</name>
    <dbReference type="NCBI Taxonomy" id="2585196"/>
    <lineage>
        <taxon>Bacteria</taxon>
        <taxon>Bacillati</taxon>
        <taxon>Actinomycetota</taxon>
        <taxon>Actinomycetes</taxon>
        <taxon>Kitasatosporales</taxon>
        <taxon>Streptomycetaceae</taxon>
        <taxon>Streptomyces</taxon>
    </lineage>
</organism>